<dbReference type="GO" id="GO:0051536">
    <property type="term" value="F:iron-sulfur cluster binding"/>
    <property type="evidence" value="ECO:0007669"/>
    <property type="project" value="UniProtKB-KW"/>
</dbReference>
<dbReference type="PANTHER" id="PTHR43122">
    <property type="entry name" value="FERREDOXIN SUBUNIT OF PYRUVATE:FLAVODOXIN OXIDOREDUCTASE-RELATED"/>
    <property type="match status" value="1"/>
</dbReference>
<feature type="domain" description="4Fe-4S ferredoxin-type" evidence="4">
    <location>
        <begin position="4"/>
        <end position="33"/>
    </location>
</feature>
<reference evidence="6" key="1">
    <citation type="submission" date="2014-11" db="EMBL/GenBank/DDBJ databases">
        <authorList>
            <person name="Hornung B.V."/>
        </authorList>
    </citation>
    <scope>NUCLEOTIDE SEQUENCE</scope>
    <source>
        <strain evidence="6">INE</strain>
    </source>
</reference>
<keyword evidence="2" id="KW-0408">Iron</keyword>
<dbReference type="EMBL" id="CDGJ01000071">
    <property type="protein sequence ID" value="CEJ07934.1"/>
    <property type="molecule type" value="Genomic_DNA"/>
</dbReference>
<evidence type="ECO:0000256" key="2">
    <source>
        <dbReference type="ARBA" id="ARBA00023004"/>
    </source>
</evidence>
<dbReference type="SUPFAM" id="SSF54862">
    <property type="entry name" value="4Fe-4S ferredoxins"/>
    <property type="match status" value="1"/>
</dbReference>
<dbReference type="PROSITE" id="PS51379">
    <property type="entry name" value="4FE4S_FER_2"/>
    <property type="match status" value="2"/>
</dbReference>
<protein>
    <submittedName>
        <fullName evidence="6">4Fe-4S ferredoxin-type iron-sulfur binding domain profile</fullName>
    </submittedName>
    <submittedName>
        <fullName evidence="5">4Fe-4S ferredoxin-type, iron-sulphur binding domain protein</fullName>
    </submittedName>
</protein>
<accession>A0A8S0WLE8</accession>
<evidence type="ECO:0000313" key="6">
    <source>
        <dbReference type="EMBL" id="CEJ07934.1"/>
    </source>
</evidence>
<dbReference type="PROSITE" id="PS00198">
    <property type="entry name" value="4FE4S_FER_1"/>
    <property type="match status" value="2"/>
</dbReference>
<dbReference type="InterPro" id="IPR017900">
    <property type="entry name" value="4Fe4S_Fe_S_CS"/>
</dbReference>
<dbReference type="PANTHER" id="PTHR43122:SF2">
    <property type="entry name" value="FERREDOXIN SUBUNIT OF PYRUVATE:FLAVODOXIN OXIDOREDUCTASE"/>
    <property type="match status" value="1"/>
</dbReference>
<dbReference type="Pfam" id="PF12838">
    <property type="entry name" value="Fer4_7"/>
    <property type="match status" value="1"/>
</dbReference>
<name>A0A8S0WLE8_9FIRM</name>
<dbReference type="InterPro" id="IPR017896">
    <property type="entry name" value="4Fe4S_Fe-S-bd"/>
</dbReference>
<feature type="domain" description="4Fe-4S ferredoxin-type" evidence="4">
    <location>
        <begin position="41"/>
        <end position="70"/>
    </location>
</feature>
<keyword evidence="3" id="KW-0411">Iron-sulfur</keyword>
<keyword evidence="1" id="KW-0479">Metal-binding</keyword>
<dbReference type="GO" id="GO:0046872">
    <property type="term" value="F:metal ion binding"/>
    <property type="evidence" value="ECO:0007669"/>
    <property type="project" value="UniProtKB-KW"/>
</dbReference>
<dbReference type="Proteomes" id="UP001071230">
    <property type="component" value="Unassembled WGS sequence"/>
</dbReference>
<dbReference type="EMBL" id="LR746496">
    <property type="protein sequence ID" value="CAA7599974.1"/>
    <property type="molecule type" value="Genomic_DNA"/>
</dbReference>
<dbReference type="AlphaFoldDB" id="A0A8S0WLE8"/>
<dbReference type="KEGG" id="aacx:DEACI_0620"/>
<evidence type="ECO:0000256" key="1">
    <source>
        <dbReference type="ARBA" id="ARBA00022723"/>
    </source>
</evidence>
<evidence type="ECO:0000313" key="5">
    <source>
        <dbReference type="EMBL" id="CAA7599974.1"/>
    </source>
</evidence>
<dbReference type="Gene3D" id="3.30.70.20">
    <property type="match status" value="1"/>
</dbReference>
<evidence type="ECO:0000256" key="3">
    <source>
        <dbReference type="ARBA" id="ARBA00023014"/>
    </source>
</evidence>
<organism evidence="5">
    <name type="scientific">Acididesulfobacillus acetoxydans</name>
    <dbReference type="NCBI Taxonomy" id="1561005"/>
    <lineage>
        <taxon>Bacteria</taxon>
        <taxon>Bacillati</taxon>
        <taxon>Bacillota</taxon>
        <taxon>Clostridia</taxon>
        <taxon>Eubacteriales</taxon>
        <taxon>Peptococcaceae</taxon>
        <taxon>Acididesulfobacillus</taxon>
    </lineage>
</organism>
<reference evidence="5" key="2">
    <citation type="submission" date="2020-01" db="EMBL/GenBank/DDBJ databases">
        <authorList>
            <person name="Hornung B."/>
        </authorList>
    </citation>
    <scope>NUCLEOTIDE SEQUENCE</scope>
    <source>
        <strain evidence="5">PacBioINE</strain>
    </source>
</reference>
<evidence type="ECO:0000313" key="7">
    <source>
        <dbReference type="Proteomes" id="UP001071230"/>
    </source>
</evidence>
<dbReference type="Proteomes" id="UP000836597">
    <property type="component" value="Chromosome"/>
</dbReference>
<proteinExistence type="predicted"/>
<sequence>MANNHVEIKTERCKGCGLCVSVCPKKVLEIGETANSKGYYAVIMQDEDKCIGCAFCALMCPDLALEVYRAEKGE</sequence>
<evidence type="ECO:0000259" key="4">
    <source>
        <dbReference type="PROSITE" id="PS51379"/>
    </source>
</evidence>
<keyword evidence="7" id="KW-1185">Reference proteome</keyword>
<gene>
    <name evidence="5" type="ORF">DEACI_0620</name>
    <name evidence="6" type="ORF">DEACI_2406</name>
</gene>
<dbReference type="RefSeq" id="WP_240983717.1">
    <property type="nucleotide sequence ID" value="NZ_CDGJ01000071.1"/>
</dbReference>